<proteinExistence type="predicted"/>
<dbReference type="Proteomes" id="UP001324115">
    <property type="component" value="Unassembled WGS sequence"/>
</dbReference>
<evidence type="ECO:0000313" key="3">
    <source>
        <dbReference type="Proteomes" id="UP001324115"/>
    </source>
</evidence>
<evidence type="ECO:0000313" key="2">
    <source>
        <dbReference type="EMBL" id="KAK4588961.1"/>
    </source>
</evidence>
<name>A0AAN7FEZ9_QUERU</name>
<evidence type="ECO:0000259" key="1">
    <source>
        <dbReference type="Pfam" id="PF12146"/>
    </source>
</evidence>
<dbReference type="InterPro" id="IPR000073">
    <property type="entry name" value="AB_hydrolase_1"/>
</dbReference>
<dbReference type="InterPro" id="IPR022742">
    <property type="entry name" value="Hydrolase_4"/>
</dbReference>
<dbReference type="Gene3D" id="3.40.50.1820">
    <property type="entry name" value="alpha/beta hydrolase"/>
    <property type="match status" value="1"/>
</dbReference>
<organism evidence="2 3">
    <name type="scientific">Quercus rubra</name>
    <name type="common">Northern red oak</name>
    <name type="synonym">Quercus borealis</name>
    <dbReference type="NCBI Taxonomy" id="3512"/>
    <lineage>
        <taxon>Eukaryota</taxon>
        <taxon>Viridiplantae</taxon>
        <taxon>Streptophyta</taxon>
        <taxon>Embryophyta</taxon>
        <taxon>Tracheophyta</taxon>
        <taxon>Spermatophyta</taxon>
        <taxon>Magnoliopsida</taxon>
        <taxon>eudicotyledons</taxon>
        <taxon>Gunneridae</taxon>
        <taxon>Pentapetalae</taxon>
        <taxon>rosids</taxon>
        <taxon>fabids</taxon>
        <taxon>Fagales</taxon>
        <taxon>Fagaceae</taxon>
        <taxon>Quercus</taxon>
    </lineage>
</organism>
<dbReference type="EMBL" id="JAXUIC010000005">
    <property type="protein sequence ID" value="KAK4588961.1"/>
    <property type="molecule type" value="Genomic_DNA"/>
</dbReference>
<dbReference type="InterPro" id="IPR051044">
    <property type="entry name" value="MAG_DAG_Lipase"/>
</dbReference>
<dbReference type="PANTHER" id="PTHR11614">
    <property type="entry name" value="PHOSPHOLIPASE-RELATED"/>
    <property type="match status" value="1"/>
</dbReference>
<feature type="domain" description="Serine aminopeptidase S33" evidence="1">
    <location>
        <begin position="57"/>
        <end position="292"/>
    </location>
</feature>
<comment type="caution">
    <text evidence="2">The sequence shown here is derived from an EMBL/GenBank/DDBJ whole genome shotgun (WGS) entry which is preliminary data.</text>
</comment>
<protein>
    <recommendedName>
        <fullName evidence="1">Serine aminopeptidase S33 domain-containing protein</fullName>
    </recommendedName>
</protein>
<gene>
    <name evidence="2" type="ORF">RGQ29_019816</name>
</gene>
<reference evidence="2 3" key="1">
    <citation type="journal article" date="2023" name="G3 (Bethesda)">
        <title>A haplotype-resolved chromosome-scale genome for Quercus rubra L. provides insights into the genetics of adaptive traits for red oak species.</title>
        <authorList>
            <person name="Kapoor B."/>
            <person name="Jenkins J."/>
            <person name="Schmutz J."/>
            <person name="Zhebentyayeva T."/>
            <person name="Kuelheim C."/>
            <person name="Coggeshall M."/>
            <person name="Heim C."/>
            <person name="Lasky J.R."/>
            <person name="Leites L."/>
            <person name="Islam-Faridi N."/>
            <person name="Romero-Severson J."/>
            <person name="DeLeo V.L."/>
            <person name="Lucas S.M."/>
            <person name="Lazic D."/>
            <person name="Gailing O."/>
            <person name="Carlson J."/>
            <person name="Staton M."/>
        </authorList>
    </citation>
    <scope>NUCLEOTIDE SEQUENCE [LARGE SCALE GENOMIC DNA]</scope>
    <source>
        <strain evidence="2">Pseudo-F2</strain>
    </source>
</reference>
<dbReference type="PRINTS" id="PR00111">
    <property type="entry name" value="ABHYDROLASE"/>
</dbReference>
<sequence>MSHPVHDANESSPYGDLTREEFYKKHQILHKESFMLNQQNMKIFTQSWRPNSTLQLEGLVAMEHGYNSESSWLFELTAVAIAKAGFLVCAIDLQGHGYSDSLPGHIPNIEPIVCDCIQFFDSIKVDHPKLPAFIYGESLGGAIAILVCLKQKREWNGLILNGSMCGISAKFKPTWPLEKLLPVAAFLAPTWKIRYPNTPKIIQGVEEEISCENPNCKASGKPPMANTLELLRVSEYIRRHCHELEVTMLMVHGEDDVVCDYRSARFVYESAASEDKILKIFPSMLHQLIGEPMENVELVYGFILSWLGDRANKAKSTVSEVQESNVPYY</sequence>
<accession>A0AAN7FEZ9</accession>
<dbReference type="Pfam" id="PF12146">
    <property type="entry name" value="Hydrolase_4"/>
    <property type="match status" value="1"/>
</dbReference>
<dbReference type="AlphaFoldDB" id="A0AAN7FEZ9"/>
<dbReference type="SUPFAM" id="SSF53474">
    <property type="entry name" value="alpha/beta-Hydrolases"/>
    <property type="match status" value="1"/>
</dbReference>
<keyword evidence="3" id="KW-1185">Reference proteome</keyword>
<dbReference type="InterPro" id="IPR029058">
    <property type="entry name" value="AB_hydrolase_fold"/>
</dbReference>